<evidence type="ECO:0000256" key="4">
    <source>
        <dbReference type="PIRSR" id="PIRSR606710-1"/>
    </source>
</evidence>
<proteinExistence type="inferred from homology"/>
<evidence type="ECO:0000313" key="8">
    <source>
        <dbReference type="EMBL" id="CAG8977962.1"/>
    </source>
</evidence>
<evidence type="ECO:0000256" key="2">
    <source>
        <dbReference type="ARBA" id="ARBA00022801"/>
    </source>
</evidence>
<protein>
    <recommendedName>
        <fullName evidence="10">Glycoside hydrolase family 43 protein</fullName>
    </recommendedName>
</protein>
<comment type="similarity">
    <text evidence="1 6">Belongs to the glycosyl hydrolase 43 family.</text>
</comment>
<dbReference type="Pfam" id="PF04616">
    <property type="entry name" value="Glyco_hydro_43"/>
    <property type="match status" value="1"/>
</dbReference>
<dbReference type="InterPro" id="IPR051795">
    <property type="entry name" value="Glycosyl_Hydrlase_43"/>
</dbReference>
<evidence type="ECO:0008006" key="10">
    <source>
        <dbReference type="Google" id="ProtNLM"/>
    </source>
</evidence>
<dbReference type="InterPro" id="IPR006710">
    <property type="entry name" value="Glyco_hydro_43"/>
</dbReference>
<organism evidence="8 9">
    <name type="scientific">Hymenoscyphus albidus</name>
    <dbReference type="NCBI Taxonomy" id="595503"/>
    <lineage>
        <taxon>Eukaryota</taxon>
        <taxon>Fungi</taxon>
        <taxon>Dikarya</taxon>
        <taxon>Ascomycota</taxon>
        <taxon>Pezizomycotina</taxon>
        <taxon>Leotiomycetes</taxon>
        <taxon>Helotiales</taxon>
        <taxon>Helotiaceae</taxon>
        <taxon>Hymenoscyphus</taxon>
    </lineage>
</organism>
<comment type="caution">
    <text evidence="8">The sequence shown here is derived from an EMBL/GenBank/DDBJ whole genome shotgun (WGS) entry which is preliminary data.</text>
</comment>
<evidence type="ECO:0000256" key="1">
    <source>
        <dbReference type="ARBA" id="ARBA00009865"/>
    </source>
</evidence>
<dbReference type="SUPFAM" id="SSF75005">
    <property type="entry name" value="Arabinanase/levansucrase/invertase"/>
    <property type="match status" value="1"/>
</dbReference>
<feature type="site" description="Important for catalytic activity, responsible for pKa modulation of the active site Glu and correct orientation of both the proton donor and substrate" evidence="5">
    <location>
        <position position="159"/>
    </location>
</feature>
<dbReference type="GO" id="GO:0005975">
    <property type="term" value="P:carbohydrate metabolic process"/>
    <property type="evidence" value="ECO:0007669"/>
    <property type="project" value="InterPro"/>
</dbReference>
<keyword evidence="9" id="KW-1185">Reference proteome</keyword>
<evidence type="ECO:0000256" key="5">
    <source>
        <dbReference type="PIRSR" id="PIRSR606710-2"/>
    </source>
</evidence>
<evidence type="ECO:0000256" key="6">
    <source>
        <dbReference type="RuleBase" id="RU361187"/>
    </source>
</evidence>
<dbReference type="InterPro" id="IPR023296">
    <property type="entry name" value="Glyco_hydro_beta-prop_sf"/>
</dbReference>
<keyword evidence="2 6" id="KW-0378">Hydrolase</keyword>
<dbReference type="OrthoDB" id="3879658at2759"/>
<keyword evidence="3 6" id="KW-0326">Glycosidase</keyword>
<sequence length="323" mass="34205">MPFKFLSIALLFARAVTSSPVTERDLDKRALQPVLKTNFPDPAVICDVGTASGAFLAFATEGNGHKVQVAQSSNGWGGPWNLLNRDLLPNPGAWSTGNAVWAPDVRKIGSKYVLYYAAQTKADVTKHCVGSAIADNVLGPYTAQSEPIDCSLVAGGAIDISGFTDTDGKRYVVYKIDGNGLCGNPNKGPQATPLMLQEMAGDGITKIGEPIKILDKGPGDGPLIEAPNLIKVNGIYIMFFSSNCYNSGLYDISYATATSIKGPYTKAAPALLLPGNSWGLVNPGGAQATDDGKGLVFHADCLTNSRCMHYRDIKIEGKIVSFV</sequence>
<evidence type="ECO:0000256" key="7">
    <source>
        <dbReference type="SAM" id="SignalP"/>
    </source>
</evidence>
<dbReference type="PANTHER" id="PTHR42812">
    <property type="entry name" value="BETA-XYLOSIDASE"/>
    <property type="match status" value="1"/>
</dbReference>
<dbReference type="GO" id="GO:0004553">
    <property type="term" value="F:hydrolase activity, hydrolyzing O-glycosyl compounds"/>
    <property type="evidence" value="ECO:0007669"/>
    <property type="project" value="InterPro"/>
</dbReference>
<dbReference type="Proteomes" id="UP000701801">
    <property type="component" value="Unassembled WGS sequence"/>
</dbReference>
<evidence type="ECO:0000313" key="9">
    <source>
        <dbReference type="Proteomes" id="UP000701801"/>
    </source>
</evidence>
<evidence type="ECO:0000256" key="3">
    <source>
        <dbReference type="ARBA" id="ARBA00023295"/>
    </source>
</evidence>
<accession>A0A9N9LSX3</accession>
<feature type="active site" description="Proton acceptor" evidence="4">
    <location>
        <position position="41"/>
    </location>
</feature>
<dbReference type="AlphaFoldDB" id="A0A9N9LSX3"/>
<gene>
    <name evidence="8" type="ORF">HYALB_00001843</name>
</gene>
<reference evidence="8" key="1">
    <citation type="submission" date="2021-07" db="EMBL/GenBank/DDBJ databases">
        <authorList>
            <person name="Durling M."/>
        </authorList>
    </citation>
    <scope>NUCLEOTIDE SEQUENCE</scope>
</reference>
<feature type="chain" id="PRO_5040500145" description="Glycoside hydrolase family 43 protein" evidence="7">
    <location>
        <begin position="19"/>
        <end position="323"/>
    </location>
</feature>
<dbReference type="PANTHER" id="PTHR42812:SF5">
    <property type="entry name" value="ENDO-ARABINASE"/>
    <property type="match status" value="1"/>
</dbReference>
<keyword evidence="7" id="KW-0732">Signal</keyword>
<name>A0A9N9LSX3_9HELO</name>
<feature type="signal peptide" evidence="7">
    <location>
        <begin position="1"/>
        <end position="18"/>
    </location>
</feature>
<feature type="active site" description="Proton donor" evidence="4">
    <location>
        <position position="225"/>
    </location>
</feature>
<dbReference type="Gene3D" id="2.115.10.20">
    <property type="entry name" value="Glycosyl hydrolase domain, family 43"/>
    <property type="match status" value="1"/>
</dbReference>
<dbReference type="EMBL" id="CAJVRM010000239">
    <property type="protein sequence ID" value="CAG8977962.1"/>
    <property type="molecule type" value="Genomic_DNA"/>
</dbReference>
<dbReference type="CDD" id="cd08999">
    <property type="entry name" value="GH43_ABN-like"/>
    <property type="match status" value="1"/>
</dbReference>